<comment type="catalytic activity">
    <reaction evidence="9">
        <text>ATP + H2O = ADP + phosphate + H(+)</text>
        <dbReference type="Rhea" id="RHEA:13065"/>
        <dbReference type="ChEBI" id="CHEBI:15377"/>
        <dbReference type="ChEBI" id="CHEBI:15378"/>
        <dbReference type="ChEBI" id="CHEBI:30616"/>
        <dbReference type="ChEBI" id="CHEBI:43474"/>
        <dbReference type="ChEBI" id="CHEBI:456216"/>
        <dbReference type="EC" id="5.6.2.4"/>
    </reaction>
</comment>
<evidence type="ECO:0000256" key="11">
    <source>
        <dbReference type="SAM" id="MobiDB-lite"/>
    </source>
</evidence>
<evidence type="ECO:0000256" key="9">
    <source>
        <dbReference type="ARBA" id="ARBA00048988"/>
    </source>
</evidence>
<evidence type="ECO:0000256" key="2">
    <source>
        <dbReference type="ARBA" id="ARBA00022741"/>
    </source>
</evidence>
<dbReference type="Proteomes" id="UP000580856">
    <property type="component" value="Unassembled WGS sequence"/>
</dbReference>
<feature type="domain" description="UvrD-like helicase ATP-binding" evidence="12">
    <location>
        <begin position="6"/>
        <end position="291"/>
    </location>
</feature>
<sequence>MIDFRKELNPAQREAVETLDGPVLVIAGAGSGKTRTIVYRMANIVQQGHSPDSILLLTFTRKAAQEMLDRASLLLGAQGLYGVTGGTFHSFAYAWLRRYAEAMGAKNGLTVMDQSDAEGILRDIRDDLRLGKGDRSFPKRSTLLSLISKSRNKEMPIADILRGEAYHLSRYEDEIGLVAKGYESFKTRHGLLDYDDLLFGLERLLSDHAPALELARARYRFVMVDEFQDTNLVQARIVRLLAGDGGNVMAVGDDAQSIYAFRGANVHNILDFPNQFPGAKIIRLEQNYRSAQPVLDLTNAILEQAQLKFRKHLFSERKDGPLPQVFRTLSDRSQANAVVNKVLELSKKYPLHEIAVLFRAGYHSYPVEVALNKLGMRFQKFGGLRFSEAAHIKDVLGFMRLGQNPADVPSWQRVLSHIKGVGPKTVGRIYEAVLAGDNAHLAGVRRRSPEIGEVLDFLDEQRALGGTPAAMLARVLEFYTPILERKYPDDYPQRRSGLEQLERIASQYSDLEAFLGDISLENPQDEDERGKEHALVLSTVHSSKGLEWSVVLVIDLVQDRFPSRHALNSADDLEEERRLLYVACTRARDYLGLFVPSTVYNQYNHSSEPALESPFLAELPETVYESWRENFSGTMSRARDAAPAQALASPRSFGASAPAAPSAPATGKVPPSRLGYCRHKIFGRGKIVATVDGDKYRVNFPGFGLKVILANFLELE</sequence>
<dbReference type="PROSITE" id="PS51217">
    <property type="entry name" value="UVRD_HELICASE_CTER"/>
    <property type="match status" value="1"/>
</dbReference>
<evidence type="ECO:0000256" key="10">
    <source>
        <dbReference type="PROSITE-ProRule" id="PRU00560"/>
    </source>
</evidence>
<dbReference type="InterPro" id="IPR014016">
    <property type="entry name" value="UvrD-like_ATP-bd"/>
</dbReference>
<evidence type="ECO:0000256" key="8">
    <source>
        <dbReference type="ARBA" id="ARBA00034808"/>
    </source>
</evidence>
<dbReference type="AlphaFoldDB" id="A0A846QNT3"/>
<evidence type="ECO:0000256" key="3">
    <source>
        <dbReference type="ARBA" id="ARBA00022801"/>
    </source>
</evidence>
<dbReference type="GO" id="GO:0003677">
    <property type="term" value="F:DNA binding"/>
    <property type="evidence" value="ECO:0007669"/>
    <property type="project" value="InterPro"/>
</dbReference>
<dbReference type="GO" id="GO:0005829">
    <property type="term" value="C:cytosol"/>
    <property type="evidence" value="ECO:0007669"/>
    <property type="project" value="TreeGrafter"/>
</dbReference>
<dbReference type="SUPFAM" id="SSF52540">
    <property type="entry name" value="P-loop containing nucleoside triphosphate hydrolases"/>
    <property type="match status" value="1"/>
</dbReference>
<proteinExistence type="inferred from homology"/>
<comment type="caution">
    <text evidence="14">The sequence shown here is derived from an EMBL/GenBank/DDBJ whole genome shotgun (WGS) entry which is preliminary data.</text>
</comment>
<dbReference type="PANTHER" id="PTHR11070:SF3">
    <property type="entry name" value="DNA 3'-5' HELICASE"/>
    <property type="match status" value="1"/>
</dbReference>
<feature type="binding site" evidence="10">
    <location>
        <begin position="27"/>
        <end position="34"/>
    </location>
    <ligand>
        <name>ATP</name>
        <dbReference type="ChEBI" id="CHEBI:30616"/>
    </ligand>
</feature>
<dbReference type="CDD" id="cd17932">
    <property type="entry name" value="DEXQc_UvrD"/>
    <property type="match status" value="1"/>
</dbReference>
<dbReference type="GO" id="GO:0016787">
    <property type="term" value="F:hydrolase activity"/>
    <property type="evidence" value="ECO:0007669"/>
    <property type="project" value="UniProtKB-UniRule"/>
</dbReference>
<evidence type="ECO:0000256" key="5">
    <source>
        <dbReference type="ARBA" id="ARBA00022840"/>
    </source>
</evidence>
<dbReference type="Pfam" id="PF00580">
    <property type="entry name" value="UvrD-helicase"/>
    <property type="match status" value="1"/>
</dbReference>
<protein>
    <recommendedName>
        <fullName evidence="8">DNA 3'-5' helicase</fullName>
        <ecNumber evidence="8">5.6.2.4</ecNumber>
    </recommendedName>
</protein>
<evidence type="ECO:0000256" key="4">
    <source>
        <dbReference type="ARBA" id="ARBA00022806"/>
    </source>
</evidence>
<keyword evidence="4 10" id="KW-0347">Helicase</keyword>
<dbReference type="GO" id="GO:0005524">
    <property type="term" value="F:ATP binding"/>
    <property type="evidence" value="ECO:0007669"/>
    <property type="project" value="UniProtKB-UniRule"/>
</dbReference>
<dbReference type="InterPro" id="IPR000212">
    <property type="entry name" value="DNA_helicase_UvrD/REP"/>
</dbReference>
<dbReference type="PANTHER" id="PTHR11070">
    <property type="entry name" value="UVRD / RECB / PCRA DNA HELICASE FAMILY MEMBER"/>
    <property type="match status" value="1"/>
</dbReference>
<keyword evidence="3 10" id="KW-0378">Hydrolase</keyword>
<comment type="similarity">
    <text evidence="1">Belongs to the helicase family. UvrD subfamily.</text>
</comment>
<dbReference type="Gene3D" id="3.40.50.300">
    <property type="entry name" value="P-loop containing nucleotide triphosphate hydrolases"/>
    <property type="match status" value="2"/>
</dbReference>
<dbReference type="EC" id="5.6.2.4" evidence="8"/>
<dbReference type="GO" id="GO:0000725">
    <property type="term" value="P:recombinational repair"/>
    <property type="evidence" value="ECO:0007669"/>
    <property type="project" value="TreeGrafter"/>
</dbReference>
<feature type="domain" description="UvrD-like helicase C-terminal" evidence="13">
    <location>
        <begin position="292"/>
        <end position="545"/>
    </location>
</feature>
<dbReference type="Gene3D" id="1.10.486.10">
    <property type="entry name" value="PCRA, domain 4"/>
    <property type="match status" value="1"/>
</dbReference>
<feature type="compositionally biased region" description="Low complexity" evidence="11">
    <location>
        <begin position="652"/>
        <end position="665"/>
    </location>
</feature>
<accession>A0A846QNT3</accession>
<organism evidence="14 15">
    <name type="scientific">Desulfobaculum xiamenense</name>
    <dbReference type="NCBI Taxonomy" id="995050"/>
    <lineage>
        <taxon>Bacteria</taxon>
        <taxon>Pseudomonadati</taxon>
        <taxon>Thermodesulfobacteriota</taxon>
        <taxon>Desulfovibrionia</taxon>
        <taxon>Desulfovibrionales</taxon>
        <taxon>Desulfovibrionaceae</taxon>
        <taxon>Desulfobaculum</taxon>
    </lineage>
</organism>
<evidence type="ECO:0000259" key="13">
    <source>
        <dbReference type="PROSITE" id="PS51217"/>
    </source>
</evidence>
<dbReference type="InterPro" id="IPR027417">
    <property type="entry name" value="P-loop_NTPase"/>
</dbReference>
<reference evidence="14 15" key="1">
    <citation type="submission" date="2020-03" db="EMBL/GenBank/DDBJ databases">
        <title>Genomic Encyclopedia of Type Strains, Phase IV (KMG-IV): sequencing the most valuable type-strain genomes for metagenomic binning, comparative biology and taxonomic classification.</title>
        <authorList>
            <person name="Goeker M."/>
        </authorList>
    </citation>
    <scope>NUCLEOTIDE SEQUENCE [LARGE SCALE GENOMIC DNA]</scope>
    <source>
        <strain evidence="14 15">DSM 24233</strain>
    </source>
</reference>
<name>A0A846QNT3_9BACT</name>
<feature type="region of interest" description="Disordered" evidence="11">
    <location>
        <begin position="652"/>
        <end position="671"/>
    </location>
</feature>
<gene>
    <name evidence="14" type="ORF">GGQ74_001573</name>
</gene>
<evidence type="ECO:0000256" key="7">
    <source>
        <dbReference type="ARBA" id="ARBA00034617"/>
    </source>
</evidence>
<dbReference type="Pfam" id="PF13361">
    <property type="entry name" value="UvrD_C"/>
    <property type="match status" value="2"/>
</dbReference>
<dbReference type="InterPro" id="IPR013986">
    <property type="entry name" value="DExx_box_DNA_helicase_dom_sf"/>
</dbReference>
<evidence type="ECO:0000259" key="12">
    <source>
        <dbReference type="PROSITE" id="PS51198"/>
    </source>
</evidence>
<comment type="catalytic activity">
    <reaction evidence="7">
        <text>Couples ATP hydrolysis with the unwinding of duplex DNA by translocating in the 3'-5' direction.</text>
        <dbReference type="EC" id="5.6.2.4"/>
    </reaction>
</comment>
<keyword evidence="2 10" id="KW-0547">Nucleotide-binding</keyword>
<keyword evidence="15" id="KW-1185">Reference proteome</keyword>
<dbReference type="Gene3D" id="1.10.10.160">
    <property type="match status" value="1"/>
</dbReference>
<keyword evidence="5 10" id="KW-0067">ATP-binding</keyword>
<keyword evidence="6" id="KW-0413">Isomerase</keyword>
<dbReference type="PROSITE" id="PS51198">
    <property type="entry name" value="UVRD_HELICASE_ATP_BIND"/>
    <property type="match status" value="1"/>
</dbReference>
<dbReference type="InterPro" id="IPR014017">
    <property type="entry name" value="DNA_helicase_UvrD-like_C"/>
</dbReference>
<dbReference type="GO" id="GO:0043138">
    <property type="term" value="F:3'-5' DNA helicase activity"/>
    <property type="evidence" value="ECO:0007669"/>
    <property type="project" value="UniProtKB-EC"/>
</dbReference>
<dbReference type="RefSeq" id="WP_209280085.1">
    <property type="nucleotide sequence ID" value="NZ_JAATJA010000001.1"/>
</dbReference>
<evidence type="ECO:0000313" key="15">
    <source>
        <dbReference type="Proteomes" id="UP000580856"/>
    </source>
</evidence>
<evidence type="ECO:0000313" key="14">
    <source>
        <dbReference type="EMBL" id="NJB67933.1"/>
    </source>
</evidence>
<dbReference type="EMBL" id="JAATJA010000001">
    <property type="protein sequence ID" value="NJB67933.1"/>
    <property type="molecule type" value="Genomic_DNA"/>
</dbReference>
<evidence type="ECO:0000256" key="6">
    <source>
        <dbReference type="ARBA" id="ARBA00023235"/>
    </source>
</evidence>
<evidence type="ECO:0000256" key="1">
    <source>
        <dbReference type="ARBA" id="ARBA00009922"/>
    </source>
</evidence>